<feature type="region of interest" description="Disordered" evidence="1">
    <location>
        <begin position="388"/>
        <end position="422"/>
    </location>
</feature>
<feature type="compositionally biased region" description="Polar residues" evidence="1">
    <location>
        <begin position="1"/>
        <end position="25"/>
    </location>
</feature>
<feature type="region of interest" description="Disordered" evidence="1">
    <location>
        <begin position="1"/>
        <end position="26"/>
    </location>
</feature>
<dbReference type="OMA" id="STINYFE"/>
<dbReference type="STRING" id="240176.A8PD79"/>
<feature type="compositionally biased region" description="Polar residues" evidence="1">
    <location>
        <begin position="397"/>
        <end position="406"/>
    </location>
</feature>
<reference evidence="2 3" key="1">
    <citation type="journal article" date="2010" name="Proc. Natl. Acad. Sci. U.S.A.">
        <title>Insights into evolution of multicellular fungi from the assembled chromosomes of the mushroom Coprinopsis cinerea (Coprinus cinereus).</title>
        <authorList>
            <person name="Stajich J.E."/>
            <person name="Wilke S.K."/>
            <person name="Ahren D."/>
            <person name="Au C.H."/>
            <person name="Birren B.W."/>
            <person name="Borodovsky M."/>
            <person name="Burns C."/>
            <person name="Canback B."/>
            <person name="Casselton L.A."/>
            <person name="Cheng C.K."/>
            <person name="Deng J."/>
            <person name="Dietrich F.S."/>
            <person name="Fargo D.C."/>
            <person name="Farman M.L."/>
            <person name="Gathman A.C."/>
            <person name="Goldberg J."/>
            <person name="Guigo R."/>
            <person name="Hoegger P.J."/>
            <person name="Hooker J.B."/>
            <person name="Huggins A."/>
            <person name="James T.Y."/>
            <person name="Kamada T."/>
            <person name="Kilaru S."/>
            <person name="Kodira C."/>
            <person name="Kues U."/>
            <person name="Kupfer D."/>
            <person name="Kwan H.S."/>
            <person name="Lomsadze A."/>
            <person name="Li W."/>
            <person name="Lilly W.W."/>
            <person name="Ma L.J."/>
            <person name="Mackey A.J."/>
            <person name="Manning G."/>
            <person name="Martin F."/>
            <person name="Muraguchi H."/>
            <person name="Natvig D.O."/>
            <person name="Palmerini H."/>
            <person name="Ramesh M.A."/>
            <person name="Rehmeyer C.J."/>
            <person name="Roe B.A."/>
            <person name="Shenoy N."/>
            <person name="Stanke M."/>
            <person name="Ter-Hovhannisyan V."/>
            <person name="Tunlid A."/>
            <person name="Velagapudi R."/>
            <person name="Vision T.J."/>
            <person name="Zeng Q."/>
            <person name="Zolan M.E."/>
            <person name="Pukkila P.J."/>
        </authorList>
    </citation>
    <scope>NUCLEOTIDE SEQUENCE [LARGE SCALE GENOMIC DNA]</scope>
    <source>
        <strain evidence="3">Okayama-7 / 130 / ATCC MYA-4618 / FGSC 9003</strain>
    </source>
</reference>
<dbReference type="VEuPathDB" id="FungiDB:CC1G_12824"/>
<dbReference type="Pfam" id="PF20414">
    <property type="entry name" value="DUF6698"/>
    <property type="match status" value="1"/>
</dbReference>
<sequence>MSASPSQITPQIAQTTTGQSTSNQLEVPGQIIGQKRPREHDILSAIPAKKATRTHPLVRVGRHFTRTVQAFCDIHELIREAMDRNAATKNGVPDDVVFGPEFNPDGTPNEDTRKTRREHEIYGQLLALMSTLEASLCNSSTPEDLAHVASLLTKGAQGARADDTKSLKTNVLDWITPRGVALTPPIPRNGKAERGFNHYWTGKLLCPALLDWEDEETRKSLAGGLTVPGDHWPMFVYRDYKFNPEDVWEGLFRSNILVSAFKHTFTSPSSVDQATKATRSCNAHLNGMKKVTRGSIAYIATQVRFALSSNTTLSKQEVATESETFYASIMNFFGLEEEQEDVEELLKWWNGQVFPRHHPEEAAAVRDISTIPQIPSIVMLAKNQREAKKRKALAEKTNQNSNRTTMAGTSGNNTSSAGGKEN</sequence>
<dbReference type="InParanoid" id="A8PD79"/>
<feature type="region of interest" description="Disordered" evidence="1">
    <location>
        <begin position="91"/>
        <end position="115"/>
    </location>
</feature>
<gene>
    <name evidence="2" type="ORF">CC1G_12824</name>
</gene>
<dbReference type="Proteomes" id="UP000001861">
    <property type="component" value="Unassembled WGS sequence"/>
</dbReference>
<name>A8PD79_COPC7</name>
<dbReference type="eggNOG" id="ENOG502SQYC">
    <property type="taxonomic scope" value="Eukaryota"/>
</dbReference>
<dbReference type="KEGG" id="cci:CC1G_12824"/>
<proteinExistence type="predicted"/>
<dbReference type="OrthoDB" id="3160134at2759"/>
<dbReference type="RefSeq" id="XP_001840551.1">
    <property type="nucleotide sequence ID" value="XM_001840499.1"/>
</dbReference>
<organism evidence="2 3">
    <name type="scientific">Coprinopsis cinerea (strain Okayama-7 / 130 / ATCC MYA-4618 / FGSC 9003)</name>
    <name type="common">Inky cap fungus</name>
    <name type="synonym">Hormographiella aspergillata</name>
    <dbReference type="NCBI Taxonomy" id="240176"/>
    <lineage>
        <taxon>Eukaryota</taxon>
        <taxon>Fungi</taxon>
        <taxon>Dikarya</taxon>
        <taxon>Basidiomycota</taxon>
        <taxon>Agaricomycotina</taxon>
        <taxon>Agaricomycetes</taxon>
        <taxon>Agaricomycetidae</taxon>
        <taxon>Agaricales</taxon>
        <taxon>Agaricineae</taxon>
        <taxon>Psathyrellaceae</taxon>
        <taxon>Coprinopsis</taxon>
    </lineage>
</organism>
<dbReference type="EMBL" id="AACS02000006">
    <property type="protein sequence ID" value="EAU81270.1"/>
    <property type="molecule type" value="Genomic_DNA"/>
</dbReference>
<comment type="caution">
    <text evidence="2">The sequence shown here is derived from an EMBL/GenBank/DDBJ whole genome shotgun (WGS) entry which is preliminary data.</text>
</comment>
<dbReference type="GeneID" id="6017198"/>
<keyword evidence="3" id="KW-1185">Reference proteome</keyword>
<evidence type="ECO:0000313" key="3">
    <source>
        <dbReference type="Proteomes" id="UP000001861"/>
    </source>
</evidence>
<feature type="compositionally biased region" description="Low complexity" evidence="1">
    <location>
        <begin position="407"/>
        <end position="422"/>
    </location>
</feature>
<accession>A8PD79</accession>
<evidence type="ECO:0000256" key="1">
    <source>
        <dbReference type="SAM" id="MobiDB-lite"/>
    </source>
</evidence>
<dbReference type="AlphaFoldDB" id="A8PD79"/>
<evidence type="ECO:0000313" key="2">
    <source>
        <dbReference type="EMBL" id="EAU81270.1"/>
    </source>
</evidence>
<dbReference type="InterPro" id="IPR046521">
    <property type="entry name" value="DUF6698"/>
</dbReference>
<protein>
    <submittedName>
        <fullName evidence="2">Uncharacterized protein</fullName>
    </submittedName>
</protein>